<organism evidence="1 2">
    <name type="scientific">Lactobacillus crispatus</name>
    <dbReference type="NCBI Taxonomy" id="47770"/>
    <lineage>
        <taxon>Bacteria</taxon>
        <taxon>Bacillati</taxon>
        <taxon>Bacillota</taxon>
        <taxon>Bacilli</taxon>
        <taxon>Lactobacillales</taxon>
        <taxon>Lactobacillaceae</taxon>
        <taxon>Lactobacillus</taxon>
    </lineage>
</organism>
<protein>
    <submittedName>
        <fullName evidence="1">Uncharacterized protein</fullName>
    </submittedName>
</protein>
<accession>A0A854PLA9</accession>
<gene>
    <name evidence="1" type="ORF">AYP82_09525</name>
</gene>
<evidence type="ECO:0000313" key="1">
    <source>
        <dbReference type="EMBL" id="OXC22271.1"/>
    </source>
</evidence>
<name>A0A854PLA9_9LACO</name>
<dbReference type="AlphaFoldDB" id="A0A854PLA9"/>
<comment type="caution">
    <text evidence="1">The sequence shown here is derived from an EMBL/GenBank/DDBJ whole genome shotgun (WGS) entry which is preliminary data.</text>
</comment>
<evidence type="ECO:0000313" key="2">
    <source>
        <dbReference type="Proteomes" id="UP000198437"/>
    </source>
</evidence>
<dbReference type="Proteomes" id="UP000198437">
    <property type="component" value="Unassembled WGS sequence"/>
</dbReference>
<sequence>MLINSAKEVKIRRERFSSVCNNIKKDQHRCLSVFKNISRFGRISHSCWAFVGRLQGEIIAEINKIIEVSSANILFKLLV</sequence>
<proteinExistence type="predicted"/>
<dbReference type="EMBL" id="LYQW01000029">
    <property type="protein sequence ID" value="OXC22271.1"/>
    <property type="molecule type" value="Genomic_DNA"/>
</dbReference>
<reference evidence="1 2" key="1">
    <citation type="submission" date="2016-05" db="EMBL/GenBank/DDBJ databases">
        <authorList>
            <person name="Johnson T.J."/>
            <person name="Youmans B.P."/>
            <person name="Case K.A."/>
        </authorList>
    </citation>
    <scope>NUCLEOTIDE SEQUENCE [LARGE SCALE GENOMIC DNA]</scope>
    <source>
        <strain evidence="1 2">UMNLC6</strain>
    </source>
</reference>